<keyword evidence="3" id="KW-0808">Transferase</keyword>
<evidence type="ECO:0000256" key="2">
    <source>
        <dbReference type="ARBA" id="ARBA00022676"/>
    </source>
</evidence>
<name>A0ABR8WUR0_9MICO</name>
<dbReference type="InterPro" id="IPR001173">
    <property type="entry name" value="Glyco_trans_2-like"/>
</dbReference>
<reference evidence="5 6" key="1">
    <citation type="submission" date="2020-08" db="EMBL/GenBank/DDBJ databases">
        <title>A Genomic Blueprint of the Chicken Gut Microbiome.</title>
        <authorList>
            <person name="Gilroy R."/>
            <person name="Ravi A."/>
            <person name="Getino M."/>
            <person name="Pursley I."/>
            <person name="Horton D.L."/>
            <person name="Alikhan N.-F."/>
            <person name="Baker D."/>
            <person name="Gharbi K."/>
            <person name="Hall N."/>
            <person name="Watson M."/>
            <person name="Adriaenssens E.M."/>
            <person name="Foster-Nyarko E."/>
            <person name="Jarju S."/>
            <person name="Secka A."/>
            <person name="Antonio M."/>
            <person name="Oren A."/>
            <person name="Chaudhuri R."/>
            <person name="La Ragione R.M."/>
            <person name="Hildebrand F."/>
            <person name="Pallen M.J."/>
        </authorList>
    </citation>
    <scope>NUCLEOTIDE SEQUENCE [LARGE SCALE GENOMIC DNA]</scope>
    <source>
        <strain evidence="5 6">Re57</strain>
    </source>
</reference>
<comment type="caution">
    <text evidence="5">The sequence shown here is derived from an EMBL/GenBank/DDBJ whole genome shotgun (WGS) entry which is preliminary data.</text>
</comment>
<evidence type="ECO:0000256" key="3">
    <source>
        <dbReference type="ARBA" id="ARBA00022679"/>
    </source>
</evidence>
<keyword evidence="2" id="KW-0328">Glycosyltransferase</keyword>
<dbReference type="RefSeq" id="WP_191726269.1">
    <property type="nucleotide sequence ID" value="NZ_JACSPY010000007.1"/>
</dbReference>
<dbReference type="CDD" id="cd06442">
    <property type="entry name" value="DPM1_like"/>
    <property type="match status" value="1"/>
</dbReference>
<dbReference type="InterPro" id="IPR029044">
    <property type="entry name" value="Nucleotide-diphossugar_trans"/>
</dbReference>
<dbReference type="EMBL" id="JACSPY010000007">
    <property type="protein sequence ID" value="MBD8020825.1"/>
    <property type="molecule type" value="Genomic_DNA"/>
</dbReference>
<organism evidence="5 6">
    <name type="scientific">Brevibacterium gallinarum</name>
    <dbReference type="NCBI Taxonomy" id="2762220"/>
    <lineage>
        <taxon>Bacteria</taxon>
        <taxon>Bacillati</taxon>
        <taxon>Actinomycetota</taxon>
        <taxon>Actinomycetes</taxon>
        <taxon>Micrococcales</taxon>
        <taxon>Brevibacteriaceae</taxon>
        <taxon>Brevibacterium</taxon>
    </lineage>
</organism>
<dbReference type="PANTHER" id="PTHR43398:SF1">
    <property type="entry name" value="DOLICHOL-PHOSPHATE MANNOSYLTRANSFERASE SUBUNIT 1"/>
    <property type="match status" value="1"/>
</dbReference>
<dbReference type="InterPro" id="IPR039528">
    <property type="entry name" value="DPM1-like"/>
</dbReference>
<protein>
    <submittedName>
        <fullName evidence="5">Polyprenol monophosphomannose synthase</fullName>
    </submittedName>
</protein>
<dbReference type="Pfam" id="PF00535">
    <property type="entry name" value="Glycos_transf_2"/>
    <property type="match status" value="1"/>
</dbReference>
<feature type="domain" description="Glycosyltransferase 2-like" evidence="4">
    <location>
        <begin position="5"/>
        <end position="168"/>
    </location>
</feature>
<evidence type="ECO:0000256" key="1">
    <source>
        <dbReference type="ARBA" id="ARBA00006739"/>
    </source>
</evidence>
<dbReference type="Gene3D" id="3.90.550.10">
    <property type="entry name" value="Spore Coat Polysaccharide Biosynthesis Protein SpsA, Chain A"/>
    <property type="match status" value="1"/>
</dbReference>
<comment type="similarity">
    <text evidence="1">Belongs to the glycosyltransferase 2 family.</text>
</comment>
<gene>
    <name evidence="5" type="ORF">H9634_08525</name>
</gene>
<evidence type="ECO:0000313" key="6">
    <source>
        <dbReference type="Proteomes" id="UP000651517"/>
    </source>
</evidence>
<dbReference type="PANTHER" id="PTHR43398">
    <property type="entry name" value="DOLICHOL-PHOSPHATE MANNOSYLTRANSFERASE SUBUNIT 1"/>
    <property type="match status" value="1"/>
</dbReference>
<dbReference type="Proteomes" id="UP000651517">
    <property type="component" value="Unassembled WGS sequence"/>
</dbReference>
<proteinExistence type="inferred from homology"/>
<dbReference type="SUPFAM" id="SSF53448">
    <property type="entry name" value="Nucleotide-diphospho-sugar transferases"/>
    <property type="match status" value="1"/>
</dbReference>
<keyword evidence="6" id="KW-1185">Reference proteome</keyword>
<evidence type="ECO:0000313" key="5">
    <source>
        <dbReference type="EMBL" id="MBD8020825.1"/>
    </source>
</evidence>
<evidence type="ECO:0000259" key="4">
    <source>
        <dbReference type="Pfam" id="PF00535"/>
    </source>
</evidence>
<accession>A0ABR8WUR0</accession>
<sequence length="251" mass="27478">MSTLIVIPTYNELDSLPVTLAAIHAYAPHVDVLIADDNSPDGTGRWADERAAEDARVNVLHRQEKAGLGPAYVAGFQWALEREYEVICEMDADGSHRGKDLPLLLDAVADGADLAIGSRWVPGGAVVNWPRNRHVLSRGANIYVDALMGMGVKDATAGFRAYRRETLAQLDLAEIASQGYCFQIDMTKRVHEAGLSIVEVPIVFVERELGESKMHGSIIREAVGRVAQWGAQRRLSQARRLVGRVTARRAA</sequence>